<feature type="region of interest" description="Disordered" evidence="1">
    <location>
        <begin position="345"/>
        <end position="448"/>
    </location>
</feature>
<feature type="compositionally biased region" description="Gly residues" evidence="1">
    <location>
        <begin position="752"/>
        <end position="761"/>
    </location>
</feature>
<comment type="caution">
    <text evidence="2">The sequence shown here is derived from an EMBL/GenBank/DDBJ whole genome shotgun (WGS) entry which is preliminary data.</text>
</comment>
<feature type="compositionally biased region" description="Low complexity" evidence="1">
    <location>
        <begin position="345"/>
        <end position="356"/>
    </location>
</feature>
<dbReference type="AlphaFoldDB" id="A0A9W4DS97"/>
<feature type="region of interest" description="Disordered" evidence="1">
    <location>
        <begin position="269"/>
        <end position="332"/>
    </location>
</feature>
<evidence type="ECO:0000313" key="2">
    <source>
        <dbReference type="EMBL" id="CAG6395296.1"/>
    </source>
</evidence>
<evidence type="ECO:0000256" key="1">
    <source>
        <dbReference type="SAM" id="MobiDB-lite"/>
    </source>
</evidence>
<dbReference type="EMBL" id="CAJSLV010000060">
    <property type="protein sequence ID" value="CAG6395296.1"/>
    <property type="molecule type" value="Genomic_DNA"/>
</dbReference>
<organism evidence="2 3">
    <name type="scientific">Actinacidiphila cocklensis</name>
    <dbReference type="NCBI Taxonomy" id="887465"/>
    <lineage>
        <taxon>Bacteria</taxon>
        <taxon>Bacillati</taxon>
        <taxon>Actinomycetota</taxon>
        <taxon>Actinomycetes</taxon>
        <taxon>Kitasatosporales</taxon>
        <taxon>Streptomycetaceae</taxon>
        <taxon>Actinacidiphila</taxon>
    </lineage>
</organism>
<evidence type="ECO:0000313" key="3">
    <source>
        <dbReference type="Proteomes" id="UP001152519"/>
    </source>
</evidence>
<feature type="compositionally biased region" description="Low complexity" evidence="1">
    <location>
        <begin position="375"/>
        <end position="388"/>
    </location>
</feature>
<dbReference type="Proteomes" id="UP001152519">
    <property type="component" value="Unassembled WGS sequence"/>
</dbReference>
<feature type="region of interest" description="Disordered" evidence="1">
    <location>
        <begin position="731"/>
        <end position="761"/>
    </location>
</feature>
<keyword evidence="3" id="KW-1185">Reference proteome</keyword>
<protein>
    <submittedName>
        <fullName evidence="2">Uncharacterized protein</fullName>
    </submittedName>
</protein>
<dbReference type="Gene3D" id="3.90.176.10">
    <property type="entry name" value="Toxin ADP-ribosyltransferase, Chain A, domain 1"/>
    <property type="match status" value="1"/>
</dbReference>
<gene>
    <name evidence="2" type="ORF">SCOCK_300105</name>
</gene>
<feature type="compositionally biased region" description="Pro residues" evidence="1">
    <location>
        <begin position="472"/>
        <end position="484"/>
    </location>
</feature>
<reference evidence="2" key="1">
    <citation type="submission" date="2021-05" db="EMBL/GenBank/DDBJ databases">
        <authorList>
            <person name="Arsene-Ploetze F."/>
        </authorList>
    </citation>
    <scope>NUCLEOTIDE SEQUENCE</scope>
    <source>
        <strain evidence="2">DSM 42138</strain>
    </source>
</reference>
<sequence>MSRVGRLRLRATPVGDAVLIHPRERIDARAAGFAGGLARDPQHTLVVVDLPAGALAEEWPAVARMLSSSRYGGLRMVFGRDTGEDVRRAAGKIADRLGREVVAPDGAVLPTAGGGLFVPGDDAAWLRFRPGLAAETDSHRFPTPDWEFSLPGRARAVGRHTTAQPVASGVWLRHTDRGRLAEHHRRAVVTVPTDPRRLLVVLGSPDAPPLPLDDVARYWESVLPDARSAVRFHLYGTLDIPESLAPGQCLADALDHEVILCAELPSGAPGRAADEESPAYVPAGGGASPLGPDEAAGDTRMPPAGEAPYAPDGQPDTLPGEGGIGAGTAPAGVAGGEEITAAAVSPPPAAGAAVPAAEPPPAEQALPRVQTESGRATTQAAAAREIPAPQAPGTESGSGLAPDLTPPLLEAVTAAAGSPEPQAAGRHPAAASEAGPRPAPPQRTVRPAAPRFRLESGIPAAESEAVREPQAGPHPSPAAVPSPDPVAARPAEAGGVTVQPVPDTAACAIPPERGIARERDWMRRTFSDQYNAIAGSVQRVMSESPGLRGGSRTEAAEALTELVAVRLYLSGDSRRVDAAVRTAAAGPHVPLARLVTAGLRRLPSYRGPALLRTRLTDAERSWYREGRPVTEWGFCHARTSLHTGPRGKGATDILIWSMTARRTGSLDPDPADRVLFLPGTTFKVLRTEGSTVLMRELSPSETRGDGGRPTSYDEIALKGLGNILDALEKAATDATAQSADPPGLVLDPDPGRTGGTEGAKP</sequence>
<accession>A0A9W4DS97</accession>
<proteinExistence type="predicted"/>
<name>A0A9W4DS97_9ACTN</name>
<feature type="region of interest" description="Disordered" evidence="1">
    <location>
        <begin position="462"/>
        <end position="498"/>
    </location>
</feature>